<feature type="transmembrane region" description="Helical" evidence="17">
    <location>
        <begin position="220"/>
        <end position="242"/>
    </location>
</feature>
<evidence type="ECO:0000256" key="4">
    <source>
        <dbReference type="ARBA" id="ARBA00021581"/>
    </source>
</evidence>
<comment type="catalytic activity">
    <reaction evidence="16 17">
        <text>di-trans,octa-cis-undecaprenyl diphosphate + H2O = di-trans,octa-cis-undecaprenyl phosphate + phosphate + H(+)</text>
        <dbReference type="Rhea" id="RHEA:28094"/>
        <dbReference type="ChEBI" id="CHEBI:15377"/>
        <dbReference type="ChEBI" id="CHEBI:15378"/>
        <dbReference type="ChEBI" id="CHEBI:43474"/>
        <dbReference type="ChEBI" id="CHEBI:58405"/>
        <dbReference type="ChEBI" id="CHEBI:60392"/>
        <dbReference type="EC" id="3.6.1.27"/>
    </reaction>
</comment>
<reference evidence="18 19" key="1">
    <citation type="submission" date="2024-01" db="EMBL/GenBank/DDBJ databases">
        <title>Complete Genome Sequence of Alkalicoccus halolimnae BZ-SZ-XJ29T, a Moderately Halophilic Bacterium Isolated from a Salt Lake.</title>
        <authorList>
            <person name="Zhao B."/>
        </authorList>
    </citation>
    <scope>NUCLEOTIDE SEQUENCE [LARGE SCALE GENOMIC DNA]</scope>
    <source>
        <strain evidence="18 19">BZ-SZ-XJ29</strain>
    </source>
</reference>
<dbReference type="PANTHER" id="PTHR30622">
    <property type="entry name" value="UNDECAPRENYL-DIPHOSPHATASE"/>
    <property type="match status" value="1"/>
</dbReference>
<dbReference type="NCBIfam" id="TIGR00753">
    <property type="entry name" value="undec_PP_bacA"/>
    <property type="match status" value="1"/>
</dbReference>
<evidence type="ECO:0000256" key="13">
    <source>
        <dbReference type="ARBA" id="ARBA00023316"/>
    </source>
</evidence>
<sequence>MSLIEAIIFGIVQGISEFLPISSTAHIVITQLLFGYSFPGLAFEIFLHLASVLAVMLYFWRDIWQVAAGFCRFIVKRKDSDKTMFNFGVYILIATFITGALGYLFSDFVGESMKTPVVIATALALTGVALIFIERVHRTGNKTPDTMTKIDAVIIGLVQTLAVLPGISRSGATLVAALIRGLDRDTAVRYSFLLAIPVILGSTLLGIGDVTMEIIDYIGPLNLIVSFIISFIFSILGIIWLIDFLKKSRLIYFAVYCFLLAAFVLVYIDLNTVMEV</sequence>
<accession>A0A5C7FFG2</accession>
<feature type="transmembrane region" description="Helical" evidence="17">
    <location>
        <begin position="87"/>
        <end position="105"/>
    </location>
</feature>
<evidence type="ECO:0000256" key="6">
    <source>
        <dbReference type="ARBA" id="ARBA00022692"/>
    </source>
</evidence>
<gene>
    <name evidence="17 18" type="primary">uppP</name>
    <name evidence="18" type="ORF">FTX54_007690</name>
</gene>
<feature type="transmembrane region" description="Helical" evidence="17">
    <location>
        <begin position="153"/>
        <end position="178"/>
    </location>
</feature>
<feature type="transmembrane region" description="Helical" evidence="17">
    <location>
        <begin position="117"/>
        <end position="133"/>
    </location>
</feature>
<evidence type="ECO:0000256" key="5">
    <source>
        <dbReference type="ARBA" id="ARBA00022475"/>
    </source>
</evidence>
<evidence type="ECO:0000256" key="3">
    <source>
        <dbReference type="ARBA" id="ARBA00012374"/>
    </source>
</evidence>
<keyword evidence="10 17" id="KW-1133">Transmembrane helix</keyword>
<evidence type="ECO:0000313" key="18">
    <source>
        <dbReference type="EMBL" id="WWD81410.1"/>
    </source>
</evidence>
<dbReference type="Proteomes" id="UP000321816">
    <property type="component" value="Chromosome"/>
</dbReference>
<evidence type="ECO:0000256" key="7">
    <source>
        <dbReference type="ARBA" id="ARBA00022801"/>
    </source>
</evidence>
<evidence type="ECO:0000256" key="16">
    <source>
        <dbReference type="ARBA" id="ARBA00047594"/>
    </source>
</evidence>
<keyword evidence="7 17" id="KW-0378">Hydrolase</keyword>
<dbReference type="GO" id="GO:0005886">
    <property type="term" value="C:plasma membrane"/>
    <property type="evidence" value="ECO:0007669"/>
    <property type="project" value="UniProtKB-SubCell"/>
</dbReference>
<evidence type="ECO:0000256" key="2">
    <source>
        <dbReference type="ARBA" id="ARBA00010621"/>
    </source>
</evidence>
<name>A0A5C7FFG2_9BACI</name>
<evidence type="ECO:0000256" key="10">
    <source>
        <dbReference type="ARBA" id="ARBA00022989"/>
    </source>
</evidence>
<evidence type="ECO:0000313" key="19">
    <source>
        <dbReference type="Proteomes" id="UP000321816"/>
    </source>
</evidence>
<dbReference type="InterPro" id="IPR003824">
    <property type="entry name" value="UppP"/>
</dbReference>
<evidence type="ECO:0000256" key="17">
    <source>
        <dbReference type="HAMAP-Rule" id="MF_01006"/>
    </source>
</evidence>
<dbReference type="AlphaFoldDB" id="A0A5C7FFG2"/>
<evidence type="ECO:0000256" key="1">
    <source>
        <dbReference type="ARBA" id="ARBA00004651"/>
    </source>
</evidence>
<dbReference type="GO" id="GO:0046677">
    <property type="term" value="P:response to antibiotic"/>
    <property type="evidence" value="ECO:0007669"/>
    <property type="project" value="UniProtKB-UniRule"/>
</dbReference>
<dbReference type="GO" id="GO:0008360">
    <property type="term" value="P:regulation of cell shape"/>
    <property type="evidence" value="ECO:0007669"/>
    <property type="project" value="UniProtKB-KW"/>
</dbReference>
<evidence type="ECO:0000256" key="12">
    <source>
        <dbReference type="ARBA" id="ARBA00023251"/>
    </source>
</evidence>
<organism evidence="18 19">
    <name type="scientific">Alkalicoccus halolimnae</name>
    <dbReference type="NCBI Taxonomy" id="1667239"/>
    <lineage>
        <taxon>Bacteria</taxon>
        <taxon>Bacillati</taxon>
        <taxon>Bacillota</taxon>
        <taxon>Bacilli</taxon>
        <taxon>Bacillales</taxon>
        <taxon>Bacillaceae</taxon>
        <taxon>Alkalicoccus</taxon>
    </lineage>
</organism>
<keyword evidence="11 17" id="KW-0472">Membrane</keyword>
<comment type="function">
    <text evidence="17">Catalyzes the dephosphorylation of undecaprenyl diphosphate (UPP). Confers resistance to bacitracin.</text>
</comment>
<dbReference type="HAMAP" id="MF_01006">
    <property type="entry name" value="Undec_diphosphatase"/>
    <property type="match status" value="1"/>
</dbReference>
<dbReference type="KEGG" id="ahal:FTX54_007690"/>
<keyword evidence="5 17" id="KW-1003">Cell membrane</keyword>
<dbReference type="EC" id="3.6.1.27" evidence="3 17"/>
<evidence type="ECO:0000256" key="8">
    <source>
        <dbReference type="ARBA" id="ARBA00022960"/>
    </source>
</evidence>
<keyword evidence="9 17" id="KW-0573">Peptidoglycan synthesis</keyword>
<keyword evidence="12 17" id="KW-0046">Antibiotic resistance</keyword>
<feature type="transmembrane region" description="Helical" evidence="17">
    <location>
        <begin position="41"/>
        <end position="60"/>
    </location>
</feature>
<keyword evidence="19" id="KW-1185">Reference proteome</keyword>
<dbReference type="EMBL" id="CP144914">
    <property type="protein sequence ID" value="WWD81410.1"/>
    <property type="molecule type" value="Genomic_DNA"/>
</dbReference>
<comment type="similarity">
    <text evidence="2 17">Belongs to the UppP family.</text>
</comment>
<evidence type="ECO:0000256" key="15">
    <source>
        <dbReference type="ARBA" id="ARBA00032932"/>
    </source>
</evidence>
<feature type="transmembrane region" description="Helical" evidence="17">
    <location>
        <begin position="6"/>
        <end position="29"/>
    </location>
</feature>
<dbReference type="Pfam" id="PF02673">
    <property type="entry name" value="BacA"/>
    <property type="match status" value="1"/>
</dbReference>
<evidence type="ECO:0000256" key="14">
    <source>
        <dbReference type="ARBA" id="ARBA00032707"/>
    </source>
</evidence>
<evidence type="ECO:0000256" key="9">
    <source>
        <dbReference type="ARBA" id="ARBA00022984"/>
    </source>
</evidence>
<dbReference type="RefSeq" id="WP_147804848.1">
    <property type="nucleotide sequence ID" value="NZ_CP144914.1"/>
</dbReference>
<protein>
    <recommendedName>
        <fullName evidence="4 17">Undecaprenyl-diphosphatase</fullName>
        <ecNumber evidence="3 17">3.6.1.27</ecNumber>
    </recommendedName>
    <alternativeName>
        <fullName evidence="15 17">Bacitracin resistance protein</fullName>
    </alternativeName>
    <alternativeName>
        <fullName evidence="14 17">Undecaprenyl pyrophosphate phosphatase</fullName>
    </alternativeName>
</protein>
<dbReference type="PANTHER" id="PTHR30622:SF2">
    <property type="entry name" value="UNDECAPRENYL-DIPHOSPHATASE"/>
    <property type="match status" value="1"/>
</dbReference>
<dbReference type="GO" id="GO:0050380">
    <property type="term" value="F:undecaprenyl-diphosphatase activity"/>
    <property type="evidence" value="ECO:0007669"/>
    <property type="project" value="UniProtKB-UniRule"/>
</dbReference>
<dbReference type="OrthoDB" id="9808289at2"/>
<comment type="subcellular location">
    <subcellularLocation>
        <location evidence="1 17">Cell membrane</location>
        <topology evidence="1 17">Multi-pass membrane protein</topology>
    </subcellularLocation>
</comment>
<dbReference type="GO" id="GO:0009252">
    <property type="term" value="P:peptidoglycan biosynthetic process"/>
    <property type="evidence" value="ECO:0007669"/>
    <property type="project" value="UniProtKB-KW"/>
</dbReference>
<comment type="miscellaneous">
    <text evidence="17">Bacitracin is thought to be involved in the inhibition of peptidoglycan synthesis by sequestering undecaprenyl diphosphate, thereby reducing the pool of lipid carrier available.</text>
</comment>
<proteinExistence type="inferred from homology"/>
<keyword evidence="13 17" id="KW-0961">Cell wall biogenesis/degradation</keyword>
<keyword evidence="6 17" id="KW-0812">Transmembrane</keyword>
<dbReference type="GO" id="GO:0071555">
    <property type="term" value="P:cell wall organization"/>
    <property type="evidence" value="ECO:0007669"/>
    <property type="project" value="UniProtKB-KW"/>
</dbReference>
<feature type="transmembrane region" description="Helical" evidence="17">
    <location>
        <begin position="249"/>
        <end position="268"/>
    </location>
</feature>
<feature type="transmembrane region" description="Helical" evidence="17">
    <location>
        <begin position="190"/>
        <end position="208"/>
    </location>
</feature>
<evidence type="ECO:0000256" key="11">
    <source>
        <dbReference type="ARBA" id="ARBA00023136"/>
    </source>
</evidence>
<keyword evidence="8 17" id="KW-0133">Cell shape</keyword>